<dbReference type="SMART" id="SM00418">
    <property type="entry name" value="HTH_ARSR"/>
    <property type="match status" value="1"/>
</dbReference>
<dbReference type="SUPFAM" id="SSF52540">
    <property type="entry name" value="P-loop containing nucleoside triphosphate hydrolases"/>
    <property type="match status" value="1"/>
</dbReference>
<dbReference type="SMART" id="SM00028">
    <property type="entry name" value="TPR"/>
    <property type="match status" value="5"/>
</dbReference>
<dbReference type="EMBL" id="PVWO01000028">
    <property type="protein sequence ID" value="PSB58640.1"/>
    <property type="molecule type" value="Genomic_DNA"/>
</dbReference>
<keyword evidence="1" id="KW-0677">Repeat</keyword>
<evidence type="ECO:0000256" key="1">
    <source>
        <dbReference type="ARBA" id="ARBA00022737"/>
    </source>
</evidence>
<dbReference type="CDD" id="cd00090">
    <property type="entry name" value="HTH_ARSR"/>
    <property type="match status" value="1"/>
</dbReference>
<dbReference type="InterPro" id="IPR019734">
    <property type="entry name" value="TPR_rpt"/>
</dbReference>
<dbReference type="SUPFAM" id="SSF48452">
    <property type="entry name" value="TPR-like"/>
    <property type="match status" value="1"/>
</dbReference>
<proteinExistence type="predicted"/>
<dbReference type="InterPro" id="IPR000835">
    <property type="entry name" value="HTH_MarR-typ"/>
</dbReference>
<dbReference type="AlphaFoldDB" id="A0A2T1GLG3"/>
<dbReference type="PANTHER" id="PTHR44943:SF4">
    <property type="entry name" value="TPR REPEAT-CONTAINING PROTEIN MJ0798"/>
    <property type="match status" value="1"/>
</dbReference>
<keyword evidence="6" id="KW-1185">Reference proteome</keyword>
<evidence type="ECO:0000313" key="6">
    <source>
        <dbReference type="Proteomes" id="UP000238937"/>
    </source>
</evidence>
<dbReference type="InterPro" id="IPR011991">
    <property type="entry name" value="ArsR-like_HTH"/>
</dbReference>
<accession>A0A2T1GLG3</accession>
<dbReference type="InterPro" id="IPR001845">
    <property type="entry name" value="HTH_ArsR_DNA-bd_dom"/>
</dbReference>
<name>A0A2T1GLG3_9CYAN</name>
<dbReference type="Gene3D" id="1.25.40.10">
    <property type="entry name" value="Tetratricopeptide repeat domain"/>
    <property type="match status" value="1"/>
</dbReference>
<dbReference type="InterPro" id="IPR036390">
    <property type="entry name" value="WH_DNA-bd_sf"/>
</dbReference>
<dbReference type="PROSITE" id="PS50005">
    <property type="entry name" value="TPR"/>
    <property type="match status" value="2"/>
</dbReference>
<sequence>MMKSPTIFSFTPSLMNPADLESIFVQREAIAADLVDRIRESVLTPTKHHSLIIGARGMGKTHLVSLVYHRVQAMADLKERILIAWLREEEWGITSFLKLLLRILRAIDPLDPAIQQRIEALYELSPAEAEQSAMSLLTEIIGDRTLLLITENLDDLFKGLGDRGQQQLRAFLQNSGCCTILATAPRLFNGVQSRNKPLYGFFRPVRLQELTAAEAVQLLIRIASLREQTELVDFLKTPMGKARVQAVEHLAGGNPRIYVIFAEFLSRESLEELVQPFMALLDALTPYYQSRMQYLSSQQREIVEFLCDRKYPATVKDIAQRCFITSQTTSSQLKELKEKGYVNVESIGRESFYALKEPLMRICLGMKKERDGTLKFMVDFLRAWYSKDELDMLHQRISDGFVHKHLELALQESNINEKDPRVAICLDLIKSCYDLGLLDDELQYIQKLTTIRGTGEDWVKQASCQLRLEQLKEALISCDNALAIEIGNCNAWYLRGCCLGMLNRYKEEATSYIQAIFYQPDFYNAYYNLGIALVSLGHYEEAISSYDMAIRFKPDFPQAWNNRGTAFARLDHYEDALTCIEKAIKIDPNYVDALGSQAEILLGMNRWNEGSEAIKNVLNLFQKTNKSYSGDAYLILNGLLSQDSSQWQSRITDLINWFDPFPTAVTNGLVSACKKLISPLISDTTATLWHDTWHELTHQLPEYQLPLRLLTTALHYKQKPDDPRVWMELSIEERKILQQALGIDSVAPRD</sequence>
<feature type="domain" description="HTH arsR-type" evidence="4">
    <location>
        <begin position="290"/>
        <end position="368"/>
    </location>
</feature>
<feature type="repeat" description="TPR" evidence="3">
    <location>
        <begin position="557"/>
        <end position="590"/>
    </location>
</feature>
<dbReference type="Proteomes" id="UP000238937">
    <property type="component" value="Unassembled WGS sequence"/>
</dbReference>
<dbReference type="Pfam" id="PF00515">
    <property type="entry name" value="TPR_1"/>
    <property type="match status" value="2"/>
</dbReference>
<evidence type="ECO:0000256" key="3">
    <source>
        <dbReference type="PROSITE-ProRule" id="PRU00339"/>
    </source>
</evidence>
<dbReference type="Gene3D" id="1.10.10.10">
    <property type="entry name" value="Winged helix-like DNA-binding domain superfamily/Winged helix DNA-binding domain"/>
    <property type="match status" value="1"/>
</dbReference>
<reference evidence="5 6" key="1">
    <citation type="submission" date="2018-03" db="EMBL/GenBank/DDBJ databases">
        <title>The ancient ancestry and fast evolution of plastids.</title>
        <authorList>
            <person name="Moore K.R."/>
            <person name="Magnabosco C."/>
            <person name="Momper L."/>
            <person name="Gold D.A."/>
            <person name="Bosak T."/>
            <person name="Fournier G.P."/>
        </authorList>
    </citation>
    <scope>NUCLEOTIDE SEQUENCE [LARGE SCALE GENOMIC DNA]</scope>
    <source>
        <strain evidence="5 6">CCALA 037</strain>
    </source>
</reference>
<organism evidence="5 6">
    <name type="scientific">Chamaesiphon polymorphus CCALA 037</name>
    <dbReference type="NCBI Taxonomy" id="2107692"/>
    <lineage>
        <taxon>Bacteria</taxon>
        <taxon>Bacillati</taxon>
        <taxon>Cyanobacteriota</taxon>
        <taxon>Cyanophyceae</taxon>
        <taxon>Gomontiellales</taxon>
        <taxon>Chamaesiphonaceae</taxon>
        <taxon>Chamaesiphon</taxon>
    </lineage>
</organism>
<evidence type="ECO:0000256" key="2">
    <source>
        <dbReference type="ARBA" id="ARBA00022803"/>
    </source>
</evidence>
<dbReference type="OrthoDB" id="594504at2"/>
<gene>
    <name evidence="5" type="ORF">C7B77_03990</name>
</gene>
<comment type="caution">
    <text evidence="5">The sequence shown here is derived from an EMBL/GenBank/DDBJ whole genome shotgun (WGS) entry which is preliminary data.</text>
</comment>
<dbReference type="PROSITE" id="PS50293">
    <property type="entry name" value="TPR_REGION"/>
    <property type="match status" value="2"/>
</dbReference>
<dbReference type="InterPro" id="IPR011990">
    <property type="entry name" value="TPR-like_helical_dom_sf"/>
</dbReference>
<evidence type="ECO:0000259" key="4">
    <source>
        <dbReference type="SMART" id="SM00418"/>
    </source>
</evidence>
<dbReference type="InterPro" id="IPR036388">
    <property type="entry name" value="WH-like_DNA-bd_sf"/>
</dbReference>
<dbReference type="InterPro" id="IPR027417">
    <property type="entry name" value="P-loop_NTPase"/>
</dbReference>
<protein>
    <recommendedName>
        <fullName evidence="4">HTH arsR-type domain-containing protein</fullName>
    </recommendedName>
</protein>
<dbReference type="InterPro" id="IPR051685">
    <property type="entry name" value="Ycf3/AcsC/BcsC/TPR_MFPF"/>
</dbReference>
<dbReference type="PANTHER" id="PTHR44943">
    <property type="entry name" value="CELLULOSE SYNTHASE OPERON PROTEIN C"/>
    <property type="match status" value="1"/>
</dbReference>
<dbReference type="RefSeq" id="WP_106300547.1">
    <property type="nucleotide sequence ID" value="NZ_PVWO01000028.1"/>
</dbReference>
<feature type="repeat" description="TPR" evidence="3">
    <location>
        <begin position="523"/>
        <end position="556"/>
    </location>
</feature>
<evidence type="ECO:0000313" key="5">
    <source>
        <dbReference type="EMBL" id="PSB58640.1"/>
    </source>
</evidence>
<dbReference type="Pfam" id="PF12802">
    <property type="entry name" value="MarR_2"/>
    <property type="match status" value="1"/>
</dbReference>
<keyword evidence="2 3" id="KW-0802">TPR repeat</keyword>
<dbReference type="Gene3D" id="3.40.50.300">
    <property type="entry name" value="P-loop containing nucleotide triphosphate hydrolases"/>
    <property type="match status" value="1"/>
</dbReference>
<dbReference type="SUPFAM" id="SSF46785">
    <property type="entry name" value="Winged helix' DNA-binding domain"/>
    <property type="match status" value="1"/>
</dbReference>
<dbReference type="GO" id="GO:0003700">
    <property type="term" value="F:DNA-binding transcription factor activity"/>
    <property type="evidence" value="ECO:0007669"/>
    <property type="project" value="InterPro"/>
</dbReference>